<dbReference type="InterPro" id="IPR010285">
    <property type="entry name" value="DNA_helicase_pif1-like_DEAD"/>
</dbReference>
<evidence type="ECO:0000256" key="2">
    <source>
        <dbReference type="ARBA" id="ARBA00022801"/>
    </source>
</evidence>
<feature type="domain" description="DNA helicase Pif1-like 2B" evidence="8">
    <location>
        <begin position="420"/>
        <end position="466"/>
    </location>
</feature>
<dbReference type="PANTHER" id="PTHR10492">
    <property type="match status" value="1"/>
</dbReference>
<dbReference type="Gene3D" id="3.40.50.300">
    <property type="entry name" value="P-loop containing nucleotide triphosphate hydrolases"/>
    <property type="match status" value="2"/>
</dbReference>
<dbReference type="RefSeq" id="XP_010436751.1">
    <property type="nucleotide sequence ID" value="XM_010438449.1"/>
</dbReference>
<evidence type="ECO:0000259" key="6">
    <source>
        <dbReference type="Pfam" id="PF02689"/>
    </source>
</evidence>
<accession>A0ABM0U6P6</accession>
<dbReference type="InterPro" id="IPR027417">
    <property type="entry name" value="P-loop_NTPase"/>
</dbReference>
<dbReference type="InterPro" id="IPR003840">
    <property type="entry name" value="DNA_helicase_dom"/>
</dbReference>
<dbReference type="PANTHER" id="PTHR10492:SF90">
    <property type="entry name" value="ATP-DEPENDENT DNA HELICASE"/>
    <property type="match status" value="1"/>
</dbReference>
<comment type="similarity">
    <text evidence="5">Belongs to the helicase family.</text>
</comment>
<sequence>MIYHTPYEVGSPSELWKRCWHDLSDDILHTLRRKFDFPSYQVGDAELEQYTLLEIEKLLLQSDKSLADYSDMPTPDKELLKALRNSLLQEEKRYNVPKELADHNSLFATLNKEQREVYDAVIESVIEKKGKLFFVYGPGGTGKTFLYKTIISRLRSEKKIVLPVASSGIAALLLPGGRTAHSRFKIPLNALDDTMCNINKGTFVAELIIQTELIIWDEAPMTHRHAFEALDRTLRDLMSSERPFGGKTVVLGGDFRQILPVIPQGSRQDSIMAAINRSYLWSSCHVYELKQNMRLNPDEKQFAKWLLDVGDGVAEEVKTSENEILTSQEILMDERLLLRNTKHPIAAIVAECYEDLQTSYTKQEYLTERAILTPKNDAVDEVNQFLLDQIPGEVKEYYSSDSVAIGDSNMEDENGIYPPEYLNSLKFSGLPNHVLSLKVGAPVMLLRNLNQKEGLCNGTRMVVTRLGERVIEAELLTGTHVGKTVIIPRIILSPTDTIYPFTLRRRQFPIRLCYAMTINKSQGQSLKKVALYLPNPVFSHGQLYVAFSRVTSAQGLKVINMKPLHAKPTVSNVVYKEIFNGLPWTNRHEDI</sequence>
<dbReference type="Pfam" id="PF02689">
    <property type="entry name" value="Herpes_Helicase"/>
    <property type="match status" value="1"/>
</dbReference>
<dbReference type="GeneID" id="104720559"/>
<feature type="domain" description="DNA helicase Pif1-like DEAD-box helicase" evidence="7">
    <location>
        <begin position="110"/>
        <end position="318"/>
    </location>
</feature>
<reference evidence="10" key="2">
    <citation type="submission" date="2025-08" db="UniProtKB">
        <authorList>
            <consortium name="RefSeq"/>
        </authorList>
    </citation>
    <scope>IDENTIFICATION</scope>
    <source>
        <tissue evidence="10">Leaf</tissue>
    </source>
</reference>
<reference evidence="9" key="1">
    <citation type="journal article" date="2014" name="Nat. Commun.">
        <title>The emerging biofuel crop Camelina sativa retains a highly undifferentiated hexaploid genome structure.</title>
        <authorList>
            <person name="Kagale S."/>
            <person name="Koh C."/>
            <person name="Nixon J."/>
            <person name="Bollina V."/>
            <person name="Clarke W.E."/>
            <person name="Tuteja R."/>
            <person name="Spillane C."/>
            <person name="Robinson S.J."/>
            <person name="Links M.G."/>
            <person name="Clarke C."/>
            <person name="Higgins E.E."/>
            <person name="Huebert T."/>
            <person name="Sharpe A.G."/>
            <person name="Parkin I.A."/>
        </authorList>
    </citation>
    <scope>NUCLEOTIDE SEQUENCE [LARGE SCALE GENOMIC DNA]</scope>
    <source>
        <strain evidence="9">cv. DH55</strain>
    </source>
</reference>
<evidence type="ECO:0000256" key="5">
    <source>
        <dbReference type="RuleBase" id="RU363044"/>
    </source>
</evidence>
<dbReference type="Pfam" id="PF05970">
    <property type="entry name" value="PIF1"/>
    <property type="match status" value="1"/>
</dbReference>
<comment type="cofactor">
    <cofactor evidence="5">
        <name>Mg(2+)</name>
        <dbReference type="ChEBI" id="CHEBI:18420"/>
    </cofactor>
</comment>
<evidence type="ECO:0000313" key="9">
    <source>
        <dbReference type="Proteomes" id="UP000694864"/>
    </source>
</evidence>
<gene>
    <name evidence="10" type="primary">LOC104720559</name>
</gene>
<protein>
    <recommendedName>
        <fullName evidence="5">ATP-dependent DNA helicase</fullName>
        <ecNumber evidence="5">5.6.2.3</ecNumber>
    </recommendedName>
</protein>
<keyword evidence="5" id="KW-0234">DNA repair</keyword>
<keyword evidence="9" id="KW-1185">Reference proteome</keyword>
<evidence type="ECO:0000256" key="1">
    <source>
        <dbReference type="ARBA" id="ARBA00022741"/>
    </source>
</evidence>
<organism evidence="9 10">
    <name type="scientific">Camelina sativa</name>
    <name type="common">False flax</name>
    <name type="synonym">Myagrum sativum</name>
    <dbReference type="NCBI Taxonomy" id="90675"/>
    <lineage>
        <taxon>Eukaryota</taxon>
        <taxon>Viridiplantae</taxon>
        <taxon>Streptophyta</taxon>
        <taxon>Embryophyta</taxon>
        <taxon>Tracheophyta</taxon>
        <taxon>Spermatophyta</taxon>
        <taxon>Magnoliopsida</taxon>
        <taxon>eudicotyledons</taxon>
        <taxon>Gunneridae</taxon>
        <taxon>Pentapetalae</taxon>
        <taxon>rosids</taxon>
        <taxon>malvids</taxon>
        <taxon>Brassicales</taxon>
        <taxon>Brassicaceae</taxon>
        <taxon>Camelineae</taxon>
        <taxon>Camelina</taxon>
    </lineage>
</organism>
<dbReference type="InterPro" id="IPR049163">
    <property type="entry name" value="Pif1-like_2B_dom"/>
</dbReference>
<dbReference type="EC" id="5.6.2.3" evidence="5"/>
<comment type="catalytic activity">
    <reaction evidence="5">
        <text>ATP + H2O = ADP + phosphate + H(+)</text>
        <dbReference type="Rhea" id="RHEA:13065"/>
        <dbReference type="ChEBI" id="CHEBI:15377"/>
        <dbReference type="ChEBI" id="CHEBI:15378"/>
        <dbReference type="ChEBI" id="CHEBI:30616"/>
        <dbReference type="ChEBI" id="CHEBI:43474"/>
        <dbReference type="ChEBI" id="CHEBI:456216"/>
        <dbReference type="EC" id="5.6.2.3"/>
    </reaction>
</comment>
<evidence type="ECO:0000256" key="4">
    <source>
        <dbReference type="ARBA" id="ARBA00022840"/>
    </source>
</evidence>
<keyword evidence="4 5" id="KW-0067">ATP-binding</keyword>
<proteinExistence type="inferred from homology"/>
<dbReference type="Pfam" id="PF21530">
    <property type="entry name" value="Pif1_2B_dom"/>
    <property type="match status" value="1"/>
</dbReference>
<name>A0ABM0U6P6_CAMSA</name>
<keyword evidence="5" id="KW-0227">DNA damage</keyword>
<dbReference type="SUPFAM" id="SSF52540">
    <property type="entry name" value="P-loop containing nucleoside triphosphate hydrolases"/>
    <property type="match status" value="2"/>
</dbReference>
<keyword evidence="1 5" id="KW-0547">Nucleotide-binding</keyword>
<keyword evidence="5" id="KW-0233">DNA recombination</keyword>
<feature type="domain" description="DNA replication helicase" evidence="6">
    <location>
        <begin position="514"/>
        <end position="581"/>
    </location>
</feature>
<evidence type="ECO:0000313" key="10">
    <source>
        <dbReference type="RefSeq" id="XP_010436751.1"/>
    </source>
</evidence>
<dbReference type="Proteomes" id="UP000694864">
    <property type="component" value="Chromosome 10"/>
</dbReference>
<evidence type="ECO:0000259" key="8">
    <source>
        <dbReference type="Pfam" id="PF21530"/>
    </source>
</evidence>
<evidence type="ECO:0000256" key="3">
    <source>
        <dbReference type="ARBA" id="ARBA00022806"/>
    </source>
</evidence>
<dbReference type="CDD" id="cd18809">
    <property type="entry name" value="SF1_C_RecD"/>
    <property type="match status" value="1"/>
</dbReference>
<evidence type="ECO:0000259" key="7">
    <source>
        <dbReference type="Pfam" id="PF05970"/>
    </source>
</evidence>
<keyword evidence="3 5" id="KW-0347">Helicase</keyword>
<keyword evidence="2 5" id="KW-0378">Hydrolase</keyword>